<name>A0A9Q3JJW5_9BASI</name>
<gene>
    <name evidence="1" type="ORF">O181_103144</name>
</gene>
<evidence type="ECO:0000313" key="2">
    <source>
        <dbReference type="Proteomes" id="UP000765509"/>
    </source>
</evidence>
<feature type="non-terminal residue" evidence="1">
    <location>
        <position position="1"/>
    </location>
</feature>
<sequence>MRPKGAKGGNHLAHKARCVPNHNWTHLSQIWPPIPWTQNWPKDPLDTNLAINPVGPIFGHGPPWTNISAMASGNHQRPPEQLSQPSPQCMGNSFHSFIPSIVKVAGVVHIWYYIPLCTIFSQKSNGDVLSTHLNLSISRSPNPMPILKEDYSAHQSDKLWRQAEDSSRIPTTCICRSWGKSRINRQRLTSRRTARQDNVNRHMCHMRMSLKAQTHFNTMHNVRVISPHWLPPPRRLACLCTRTALHPDETPTLPAPL</sequence>
<keyword evidence="2" id="KW-1185">Reference proteome</keyword>
<dbReference type="EMBL" id="AVOT02074209">
    <property type="protein sequence ID" value="MBW0563429.1"/>
    <property type="molecule type" value="Genomic_DNA"/>
</dbReference>
<organism evidence="1 2">
    <name type="scientific">Austropuccinia psidii MF-1</name>
    <dbReference type="NCBI Taxonomy" id="1389203"/>
    <lineage>
        <taxon>Eukaryota</taxon>
        <taxon>Fungi</taxon>
        <taxon>Dikarya</taxon>
        <taxon>Basidiomycota</taxon>
        <taxon>Pucciniomycotina</taxon>
        <taxon>Pucciniomycetes</taxon>
        <taxon>Pucciniales</taxon>
        <taxon>Sphaerophragmiaceae</taxon>
        <taxon>Austropuccinia</taxon>
    </lineage>
</organism>
<proteinExistence type="predicted"/>
<comment type="caution">
    <text evidence="1">The sequence shown here is derived from an EMBL/GenBank/DDBJ whole genome shotgun (WGS) entry which is preliminary data.</text>
</comment>
<protein>
    <submittedName>
        <fullName evidence="1">Uncharacterized protein</fullName>
    </submittedName>
</protein>
<reference evidence="1" key="1">
    <citation type="submission" date="2021-03" db="EMBL/GenBank/DDBJ databases">
        <title>Draft genome sequence of rust myrtle Austropuccinia psidii MF-1, a brazilian biotype.</title>
        <authorList>
            <person name="Quecine M.C."/>
            <person name="Pachon D.M.R."/>
            <person name="Bonatelli M.L."/>
            <person name="Correr F.H."/>
            <person name="Franceschini L.M."/>
            <person name="Leite T.F."/>
            <person name="Margarido G.R.A."/>
            <person name="Almeida C.A."/>
            <person name="Ferrarezi J.A."/>
            <person name="Labate C.A."/>
        </authorList>
    </citation>
    <scope>NUCLEOTIDE SEQUENCE</scope>
    <source>
        <strain evidence="1">MF-1</strain>
    </source>
</reference>
<dbReference type="Proteomes" id="UP000765509">
    <property type="component" value="Unassembled WGS sequence"/>
</dbReference>
<evidence type="ECO:0000313" key="1">
    <source>
        <dbReference type="EMBL" id="MBW0563429.1"/>
    </source>
</evidence>
<dbReference type="AlphaFoldDB" id="A0A9Q3JJW5"/>
<accession>A0A9Q3JJW5</accession>